<dbReference type="Proteomes" id="UP000243499">
    <property type="component" value="Chromosome 8"/>
</dbReference>
<reference evidence="12" key="1">
    <citation type="submission" date="2018-04" db="EMBL/GenBank/DDBJ databases">
        <title>WGS assembly of Panicum hallii.</title>
        <authorList>
            <person name="Lovell J."/>
            <person name="Jenkins J."/>
            <person name="Lowry D."/>
            <person name="Mamidi S."/>
            <person name="Sreedasyam A."/>
            <person name="Weng X."/>
            <person name="Barry K."/>
            <person name="Bonette J."/>
            <person name="Campitelli B."/>
            <person name="Daum C."/>
            <person name="Gordon S."/>
            <person name="Gould B."/>
            <person name="Lipzen A."/>
            <person name="Macqueen A."/>
            <person name="Palacio-Mejia J."/>
            <person name="Plott C."/>
            <person name="Shakirov E."/>
            <person name="Shu S."/>
            <person name="Yoshinaga Y."/>
            <person name="Zane M."/>
            <person name="Rokhsar D."/>
            <person name="Grimwood J."/>
            <person name="Schmutz J."/>
            <person name="Juenger T."/>
        </authorList>
    </citation>
    <scope>NUCLEOTIDE SEQUENCE [LARGE SCALE GENOMIC DNA]</scope>
    <source>
        <strain evidence="12">FIL2</strain>
    </source>
</reference>
<keyword evidence="9" id="KW-0862">Zinc</keyword>
<keyword evidence="5" id="KW-0479">Metal-binding</keyword>
<keyword evidence="6" id="KW-0677">Repeat</keyword>
<dbReference type="Gene3D" id="1.20.120.1750">
    <property type="match status" value="1"/>
</dbReference>
<evidence type="ECO:0000256" key="6">
    <source>
        <dbReference type="ARBA" id="ARBA00022737"/>
    </source>
</evidence>
<sequence length="550" mass="61300">MARADSGDDGCGRRNKRRCGSEGDEDDESCRVAAGEHPDAGNGGARDGSGDDDMDNEDGSDVYGTDDDGDYAGEDDIYDCSDDSEEYLEEEETKVDELPAAAAPKKGYTVLTEADILDRQQEAAADVAEVLSIPCSLAAVLLRHFKWRTSRVKDEWFSDDRRVRDAVGLPAEGVPVPMALSRRIAGVCPHYYCDECWRGYIHAAVGDGPRWLSLRCPDPACPAAVVQDLVDAAADAADRDRYARFALRSYVEQSGGDVKWCPAAGCTRAVEFAGCGGAGARDVFCDCWHGFCWGCGEEAHRPVSCDTVRPWLEKNKSDSETANWVLANTKHCPKCRRPIEKNQGCNHMTCRAPCYHQFCWLCSDPWNRHSQCSRYDYDDQPREVGGDKPAAGGQGKAARQEEMLRRQQAKASLDRYLYHYERAHEDMDQLRLSGLEKMAAALEVPAADLGFLTRAYELVADGRRVMRWRRLFDHLRDDANSRLESLHSCAELERMKLAAGAAEERADAMNGMYRAYKKKLEDLTSATRHYFGNLVKAFEADMPEFNLVKN</sequence>
<dbReference type="EMBL" id="CM008053">
    <property type="protein sequence ID" value="PVH34589.1"/>
    <property type="molecule type" value="Genomic_DNA"/>
</dbReference>
<evidence type="ECO:0000313" key="12">
    <source>
        <dbReference type="EMBL" id="PVH34589.1"/>
    </source>
</evidence>
<evidence type="ECO:0000259" key="11">
    <source>
        <dbReference type="PROSITE" id="PS51873"/>
    </source>
</evidence>
<dbReference type="InterPro" id="IPR031127">
    <property type="entry name" value="E3_UB_ligase_RBR"/>
</dbReference>
<evidence type="ECO:0000256" key="2">
    <source>
        <dbReference type="ARBA" id="ARBA00001947"/>
    </source>
</evidence>
<feature type="region of interest" description="Disordered" evidence="10">
    <location>
        <begin position="1"/>
        <end position="79"/>
    </location>
</feature>
<feature type="compositionally biased region" description="Acidic residues" evidence="10">
    <location>
        <begin position="50"/>
        <end position="79"/>
    </location>
</feature>
<keyword evidence="4" id="KW-0808">Transferase</keyword>
<dbReference type="AlphaFoldDB" id="A0A2T8IA76"/>
<accession>A0A2T8IA76</accession>
<dbReference type="PROSITE" id="PS51873">
    <property type="entry name" value="TRIAD"/>
    <property type="match status" value="1"/>
</dbReference>
<evidence type="ECO:0000256" key="4">
    <source>
        <dbReference type="ARBA" id="ARBA00022679"/>
    </source>
</evidence>
<evidence type="ECO:0000256" key="7">
    <source>
        <dbReference type="ARBA" id="ARBA00022771"/>
    </source>
</evidence>
<dbReference type="InterPro" id="IPR044066">
    <property type="entry name" value="TRIAD_supradom"/>
</dbReference>
<evidence type="ECO:0000256" key="8">
    <source>
        <dbReference type="ARBA" id="ARBA00022786"/>
    </source>
</evidence>
<dbReference type="PANTHER" id="PTHR11685">
    <property type="entry name" value="RBR FAMILY RING FINGER AND IBR DOMAIN-CONTAINING"/>
    <property type="match status" value="1"/>
</dbReference>
<dbReference type="GO" id="GO:0008270">
    <property type="term" value="F:zinc ion binding"/>
    <property type="evidence" value="ECO:0007669"/>
    <property type="project" value="UniProtKB-KW"/>
</dbReference>
<dbReference type="Gramene" id="PVH34589">
    <property type="protein sequence ID" value="PVH34589"/>
    <property type="gene ID" value="PAHAL_8G254500"/>
</dbReference>
<comment type="cofactor">
    <cofactor evidence="2">
        <name>Zn(2+)</name>
        <dbReference type="ChEBI" id="CHEBI:29105"/>
    </cofactor>
</comment>
<evidence type="ECO:0000256" key="9">
    <source>
        <dbReference type="ARBA" id="ARBA00022833"/>
    </source>
</evidence>
<comment type="catalytic activity">
    <reaction evidence="1">
        <text>[E2 ubiquitin-conjugating enzyme]-S-ubiquitinyl-L-cysteine + [acceptor protein]-L-lysine = [E2 ubiquitin-conjugating enzyme]-L-cysteine + [acceptor protein]-N(6)-ubiquitinyl-L-lysine.</text>
        <dbReference type="EC" id="2.3.2.31"/>
    </reaction>
</comment>
<dbReference type="SMART" id="SM00647">
    <property type="entry name" value="IBR"/>
    <property type="match status" value="2"/>
</dbReference>
<name>A0A2T8IA76_9POAL</name>
<keyword evidence="7" id="KW-0863">Zinc-finger</keyword>
<dbReference type="CDD" id="cd20346">
    <property type="entry name" value="BRcat_RBR_ANKIB1"/>
    <property type="match status" value="1"/>
</dbReference>
<feature type="domain" description="RING-type" evidence="11">
    <location>
        <begin position="163"/>
        <end position="376"/>
    </location>
</feature>
<evidence type="ECO:0000256" key="10">
    <source>
        <dbReference type="SAM" id="MobiDB-lite"/>
    </source>
</evidence>
<dbReference type="GO" id="GO:0061630">
    <property type="term" value="F:ubiquitin protein ligase activity"/>
    <property type="evidence" value="ECO:0007669"/>
    <property type="project" value="UniProtKB-EC"/>
</dbReference>
<dbReference type="Pfam" id="PF01485">
    <property type="entry name" value="IBR"/>
    <property type="match status" value="1"/>
</dbReference>
<dbReference type="GO" id="GO:0016567">
    <property type="term" value="P:protein ubiquitination"/>
    <property type="evidence" value="ECO:0007669"/>
    <property type="project" value="InterPro"/>
</dbReference>
<dbReference type="SUPFAM" id="SSF57850">
    <property type="entry name" value="RING/U-box"/>
    <property type="match status" value="3"/>
</dbReference>
<organism evidence="12">
    <name type="scientific">Panicum hallii</name>
    <dbReference type="NCBI Taxonomy" id="206008"/>
    <lineage>
        <taxon>Eukaryota</taxon>
        <taxon>Viridiplantae</taxon>
        <taxon>Streptophyta</taxon>
        <taxon>Embryophyta</taxon>
        <taxon>Tracheophyta</taxon>
        <taxon>Spermatophyta</taxon>
        <taxon>Magnoliopsida</taxon>
        <taxon>Liliopsida</taxon>
        <taxon>Poales</taxon>
        <taxon>Poaceae</taxon>
        <taxon>PACMAD clade</taxon>
        <taxon>Panicoideae</taxon>
        <taxon>Panicodae</taxon>
        <taxon>Paniceae</taxon>
        <taxon>Panicinae</taxon>
        <taxon>Panicum</taxon>
        <taxon>Panicum sect. Panicum</taxon>
    </lineage>
</organism>
<dbReference type="InterPro" id="IPR013083">
    <property type="entry name" value="Znf_RING/FYVE/PHD"/>
</dbReference>
<gene>
    <name evidence="12" type="ORF">PAHAL_8G254500</name>
</gene>
<evidence type="ECO:0000256" key="3">
    <source>
        <dbReference type="ARBA" id="ARBA00012251"/>
    </source>
</evidence>
<keyword evidence="8" id="KW-0833">Ubl conjugation pathway</keyword>
<dbReference type="Pfam" id="PF21235">
    <property type="entry name" value="UBA_ARI1"/>
    <property type="match status" value="1"/>
</dbReference>
<dbReference type="InterPro" id="IPR002867">
    <property type="entry name" value="IBR_dom"/>
</dbReference>
<proteinExistence type="predicted"/>
<dbReference type="Gene3D" id="3.30.40.10">
    <property type="entry name" value="Zinc/RING finger domain, C3HC4 (zinc finger)"/>
    <property type="match status" value="1"/>
</dbReference>
<dbReference type="InterPro" id="IPR048962">
    <property type="entry name" value="ARIH1-like_UBL"/>
</dbReference>
<evidence type="ECO:0000256" key="1">
    <source>
        <dbReference type="ARBA" id="ARBA00001798"/>
    </source>
</evidence>
<dbReference type="EC" id="2.3.2.31" evidence="3"/>
<dbReference type="Pfam" id="PF22191">
    <property type="entry name" value="IBR_1"/>
    <property type="match status" value="1"/>
</dbReference>
<protein>
    <recommendedName>
        <fullName evidence="3">RBR-type E3 ubiquitin transferase</fullName>
        <ecNumber evidence="3">2.3.2.31</ecNumber>
    </recommendedName>
</protein>
<evidence type="ECO:0000256" key="5">
    <source>
        <dbReference type="ARBA" id="ARBA00022723"/>
    </source>
</evidence>